<name>A0A2X0LHP9_9BASI</name>
<evidence type="ECO:0000313" key="4">
    <source>
        <dbReference type="Proteomes" id="UP000249723"/>
    </source>
</evidence>
<dbReference type="SUPFAM" id="SSF56317">
    <property type="entry name" value="Carbon-nitrogen hydrolase"/>
    <property type="match status" value="1"/>
</dbReference>
<dbReference type="Gene3D" id="3.60.110.10">
    <property type="entry name" value="Carbon-nitrogen hydrolase"/>
    <property type="match status" value="1"/>
</dbReference>
<dbReference type="OrthoDB" id="10250282at2759"/>
<dbReference type="InterPro" id="IPR036526">
    <property type="entry name" value="C-N_Hydrolase_sf"/>
</dbReference>
<comment type="similarity">
    <text evidence="1">Belongs to the carbon-nitrogen hydrolase superfamily. Nitrilase family.</text>
</comment>
<keyword evidence="4" id="KW-1185">Reference proteome</keyword>
<organism evidence="3 4">
    <name type="scientific">Microbotryum saponariae</name>
    <dbReference type="NCBI Taxonomy" id="289078"/>
    <lineage>
        <taxon>Eukaryota</taxon>
        <taxon>Fungi</taxon>
        <taxon>Dikarya</taxon>
        <taxon>Basidiomycota</taxon>
        <taxon>Pucciniomycotina</taxon>
        <taxon>Microbotryomycetes</taxon>
        <taxon>Microbotryales</taxon>
        <taxon>Microbotryaceae</taxon>
        <taxon>Microbotryum</taxon>
    </lineage>
</organism>
<dbReference type="PANTHER" id="PTHR46044">
    <property type="entry name" value="NITRILASE"/>
    <property type="match status" value="1"/>
</dbReference>
<proteinExistence type="inferred from homology"/>
<evidence type="ECO:0000313" key="3">
    <source>
        <dbReference type="EMBL" id="SDA02900.1"/>
    </source>
</evidence>
<dbReference type="GO" id="GO:0016836">
    <property type="term" value="F:hydro-lyase activity"/>
    <property type="evidence" value="ECO:0007669"/>
    <property type="project" value="UniProtKB-ARBA"/>
</dbReference>
<dbReference type="GO" id="GO:0000257">
    <property type="term" value="F:nitrilase activity"/>
    <property type="evidence" value="ECO:0007669"/>
    <property type="project" value="UniProtKB-ARBA"/>
</dbReference>
<protein>
    <submittedName>
        <fullName evidence="3">BZ3500_MvSof-1268-A1-R1_Chr7-1g09155 protein</fullName>
    </submittedName>
</protein>
<reference evidence="4" key="1">
    <citation type="submission" date="2016-10" db="EMBL/GenBank/DDBJ databases">
        <authorList>
            <person name="Jeantristanb JTB J.-T."/>
            <person name="Ricardo R."/>
        </authorList>
    </citation>
    <scope>NUCLEOTIDE SEQUENCE [LARGE SCALE GENOMIC DNA]</scope>
</reference>
<evidence type="ECO:0000259" key="2">
    <source>
        <dbReference type="PROSITE" id="PS50263"/>
    </source>
</evidence>
<dbReference type="STRING" id="289078.A0A2X0LHP9"/>
<sequence>MAPIKVAAIQASSCAYSLDESLGRLWTLTKEASDEGRAQLLVFPEAFLSAYPRHLGFAIGSRTQEQRDWYARYLESAVKIPPGAMGQRYGDQYRSETREAAANDSDEFRAFRRICSIAEVFKVVCSVNTMRWTRKRRTETSFLAHPFSQFLSVGIIERSLVGATLWCSNILVSPEGRLLSLHRKLQPTACERKFYISGFVLVRSQLKTLMTVSFTGVVWSQGHAWNTQQESNLQVVDTSIGKIGGLICWENFMPLPRYALYQKGVEMYVEKPALPCSCTRMSDDLKFAFLERSSWTAPTADARPTWTPSMQHIAQEGRCFVISANQYHKPSDYPADYPANALPARAPEAAEAEVWSRGGSVIVDPLGTILAGPVWDEEGILYAEIDVSSIPGTKLDFDPVGHYAREDLFNFSVPTDHA</sequence>
<dbReference type="EMBL" id="FMWP01000127">
    <property type="protein sequence ID" value="SDA02900.1"/>
    <property type="molecule type" value="Genomic_DNA"/>
</dbReference>
<accession>A0A2X0LHP9</accession>
<dbReference type="PROSITE" id="PS00921">
    <property type="entry name" value="NITRIL_CHT_2"/>
    <property type="match status" value="1"/>
</dbReference>
<dbReference type="InterPro" id="IPR000132">
    <property type="entry name" value="Nitrilase/CN_hydratase_CS"/>
</dbReference>
<dbReference type="PROSITE" id="PS50263">
    <property type="entry name" value="CN_HYDROLASE"/>
    <property type="match status" value="1"/>
</dbReference>
<gene>
    <name evidence="3" type="ORF">BZ3500_MVSOF-1268-A1-R1_CHR7-1G09155</name>
</gene>
<dbReference type="InterPro" id="IPR003010">
    <property type="entry name" value="C-N_Hydrolase"/>
</dbReference>
<dbReference type="Proteomes" id="UP000249723">
    <property type="component" value="Unassembled WGS sequence"/>
</dbReference>
<dbReference type="PANTHER" id="PTHR46044:SF1">
    <property type="entry name" value="CN HYDROLASE DOMAIN-CONTAINING PROTEIN"/>
    <property type="match status" value="1"/>
</dbReference>
<dbReference type="InterPro" id="IPR044149">
    <property type="entry name" value="Nitrilases_CHs"/>
</dbReference>
<evidence type="ECO:0000256" key="1">
    <source>
        <dbReference type="ARBA" id="ARBA00008129"/>
    </source>
</evidence>
<dbReference type="Pfam" id="PF00795">
    <property type="entry name" value="CN_hydrolase"/>
    <property type="match status" value="1"/>
</dbReference>
<dbReference type="CDD" id="cd07564">
    <property type="entry name" value="nitrilases_CHs"/>
    <property type="match status" value="1"/>
</dbReference>
<dbReference type="AlphaFoldDB" id="A0A2X0LHP9"/>
<feature type="domain" description="CN hydrolase" evidence="2">
    <location>
        <begin position="4"/>
        <end position="387"/>
    </location>
</feature>